<sequence length="155" mass="15737">MTLLPAVSGALLIAAGVAASWGDLFRRTIPNWLCAATAIAGLALGFATGGAGMLGWHAAHAAIALVAGMLLFRIGLFGGGDAKFYAAVAAWFPLAAAPRLLISVALSGLALLVVWFVYRRATGKPISRNGDNPGDKLPYGIAIAIGALVARLALA</sequence>
<evidence type="ECO:0000313" key="9">
    <source>
        <dbReference type="Proteomes" id="UP001165565"/>
    </source>
</evidence>
<evidence type="ECO:0000256" key="5">
    <source>
        <dbReference type="ARBA" id="ARBA00023136"/>
    </source>
</evidence>
<dbReference type="Gene3D" id="1.20.120.1220">
    <property type="match status" value="1"/>
</dbReference>
<dbReference type="GO" id="GO:0005886">
    <property type="term" value="C:plasma membrane"/>
    <property type="evidence" value="ECO:0007669"/>
    <property type="project" value="UniProtKB-SubCell"/>
</dbReference>
<dbReference type="InterPro" id="IPR000045">
    <property type="entry name" value="Prepilin_IV_endopep_pep"/>
</dbReference>
<dbReference type="Proteomes" id="UP001165565">
    <property type="component" value="Unassembled WGS sequence"/>
</dbReference>
<organism evidence="8 9">
    <name type="scientific">Sphingomonas lycopersici</name>
    <dbReference type="NCBI Taxonomy" id="2951807"/>
    <lineage>
        <taxon>Bacteria</taxon>
        <taxon>Pseudomonadati</taxon>
        <taxon>Pseudomonadota</taxon>
        <taxon>Alphaproteobacteria</taxon>
        <taxon>Sphingomonadales</taxon>
        <taxon>Sphingomonadaceae</taxon>
        <taxon>Sphingomonas</taxon>
    </lineage>
</organism>
<dbReference type="EC" id="3.4.23.43" evidence="8"/>
<keyword evidence="4 6" id="KW-1133">Transmembrane helix</keyword>
<comment type="caution">
    <text evidence="8">The sequence shown here is derived from an EMBL/GenBank/DDBJ whole genome shotgun (WGS) entry which is preliminary data.</text>
</comment>
<evidence type="ECO:0000256" key="3">
    <source>
        <dbReference type="ARBA" id="ARBA00022692"/>
    </source>
</evidence>
<dbReference type="InterPro" id="IPR052218">
    <property type="entry name" value="Preflagellin_Peptidase"/>
</dbReference>
<dbReference type="Pfam" id="PF01478">
    <property type="entry name" value="Peptidase_A24"/>
    <property type="match status" value="1"/>
</dbReference>
<evidence type="ECO:0000256" key="2">
    <source>
        <dbReference type="ARBA" id="ARBA00022475"/>
    </source>
</evidence>
<accession>A0AA41ZDS7</accession>
<evidence type="ECO:0000256" key="1">
    <source>
        <dbReference type="ARBA" id="ARBA00004651"/>
    </source>
</evidence>
<evidence type="ECO:0000313" key="8">
    <source>
        <dbReference type="EMBL" id="MCW6533878.1"/>
    </source>
</evidence>
<keyword evidence="2" id="KW-1003">Cell membrane</keyword>
<proteinExistence type="predicted"/>
<dbReference type="EMBL" id="JANFAV010000002">
    <property type="protein sequence ID" value="MCW6533878.1"/>
    <property type="molecule type" value="Genomic_DNA"/>
</dbReference>
<feature type="transmembrane region" description="Helical" evidence="6">
    <location>
        <begin position="54"/>
        <end position="76"/>
    </location>
</feature>
<feature type="domain" description="Prepilin type IV endopeptidase peptidase" evidence="7">
    <location>
        <begin position="11"/>
        <end position="112"/>
    </location>
</feature>
<dbReference type="GO" id="GO:0004190">
    <property type="term" value="F:aspartic-type endopeptidase activity"/>
    <property type="evidence" value="ECO:0007669"/>
    <property type="project" value="UniProtKB-EC"/>
</dbReference>
<feature type="transmembrane region" description="Helical" evidence="6">
    <location>
        <begin position="29"/>
        <end position="47"/>
    </location>
</feature>
<evidence type="ECO:0000256" key="6">
    <source>
        <dbReference type="SAM" id="Phobius"/>
    </source>
</evidence>
<feature type="transmembrane region" description="Helical" evidence="6">
    <location>
        <begin position="137"/>
        <end position="154"/>
    </location>
</feature>
<evidence type="ECO:0000256" key="4">
    <source>
        <dbReference type="ARBA" id="ARBA00022989"/>
    </source>
</evidence>
<dbReference type="RefSeq" id="WP_265267928.1">
    <property type="nucleotide sequence ID" value="NZ_JANFAV010000002.1"/>
</dbReference>
<keyword evidence="5 6" id="KW-0472">Membrane</keyword>
<reference evidence="8" key="1">
    <citation type="submission" date="2022-06" db="EMBL/GenBank/DDBJ databases">
        <title>Sphingomonas sp. nov. isolated from rhizosphere soil of tomato.</title>
        <authorList>
            <person name="Dong H."/>
            <person name="Gao R."/>
        </authorList>
    </citation>
    <scope>NUCLEOTIDE SEQUENCE</scope>
    <source>
        <strain evidence="8">MMSM24</strain>
    </source>
</reference>
<dbReference type="PANTHER" id="PTHR36506:SF1">
    <property type="entry name" value="PREFLAGELLIN PEPTIDASE"/>
    <property type="match status" value="1"/>
</dbReference>
<evidence type="ECO:0000259" key="7">
    <source>
        <dbReference type="Pfam" id="PF01478"/>
    </source>
</evidence>
<protein>
    <submittedName>
        <fullName evidence="8">Prepilin peptidase</fullName>
        <ecNumber evidence="8">3.4.23.43</ecNumber>
    </submittedName>
</protein>
<comment type="subcellular location">
    <subcellularLocation>
        <location evidence="1">Cell membrane</location>
        <topology evidence="1">Multi-pass membrane protein</topology>
    </subcellularLocation>
</comment>
<dbReference type="AlphaFoldDB" id="A0AA41ZDS7"/>
<feature type="transmembrane region" description="Helical" evidence="6">
    <location>
        <begin position="96"/>
        <end position="117"/>
    </location>
</feature>
<keyword evidence="3 6" id="KW-0812">Transmembrane</keyword>
<keyword evidence="9" id="KW-1185">Reference proteome</keyword>
<gene>
    <name evidence="8" type="ORF">NEE01_03690</name>
</gene>
<name>A0AA41ZDS7_9SPHN</name>
<dbReference type="PANTHER" id="PTHR36506">
    <property type="entry name" value="PREFLAGELLIN PEPTIDASE"/>
    <property type="match status" value="1"/>
</dbReference>
<keyword evidence="8" id="KW-0378">Hydrolase</keyword>